<dbReference type="AlphaFoldDB" id="A0A139LV41"/>
<accession>A0A139LV41</accession>
<evidence type="ECO:0000313" key="1">
    <source>
        <dbReference type="EMBL" id="KXT55319.1"/>
    </source>
</evidence>
<comment type="caution">
    <text evidence="1">The sequence shown here is derived from an EMBL/GenBank/DDBJ whole genome shotgun (WGS) entry which is preliminary data.</text>
</comment>
<gene>
    <name evidence="1" type="ORF">HMPREF2531_00206</name>
</gene>
<name>A0A139LV41_9BACE</name>
<reference evidence="1 2" key="1">
    <citation type="submission" date="2016-02" db="EMBL/GenBank/DDBJ databases">
        <authorList>
            <person name="Wen L."/>
            <person name="He K."/>
            <person name="Yang H."/>
        </authorList>
    </citation>
    <scope>NUCLEOTIDE SEQUENCE [LARGE SCALE GENOMIC DNA]</scope>
    <source>
        <strain evidence="1 2">KLE1704</strain>
    </source>
</reference>
<protein>
    <submittedName>
        <fullName evidence="1">Uncharacterized protein</fullName>
    </submittedName>
</protein>
<sequence length="46" mass="5506">MFFINDFTFIYYCFINDQDFKVLFFALPPAPVLFNAEDKDIKTSMK</sequence>
<dbReference type="EMBL" id="LTDF01000025">
    <property type="protein sequence ID" value="KXT55319.1"/>
    <property type="molecule type" value="Genomic_DNA"/>
</dbReference>
<organism evidence="1">
    <name type="scientific">Bacteroides intestinalis</name>
    <dbReference type="NCBI Taxonomy" id="329854"/>
    <lineage>
        <taxon>Bacteria</taxon>
        <taxon>Pseudomonadati</taxon>
        <taxon>Bacteroidota</taxon>
        <taxon>Bacteroidia</taxon>
        <taxon>Bacteroidales</taxon>
        <taxon>Bacteroidaceae</taxon>
        <taxon>Bacteroides</taxon>
    </lineage>
</organism>
<evidence type="ECO:0000313" key="2">
    <source>
        <dbReference type="Proteomes" id="UP000070319"/>
    </source>
</evidence>
<proteinExistence type="predicted"/>
<dbReference type="Proteomes" id="UP000070319">
    <property type="component" value="Unassembled WGS sequence"/>
</dbReference>